<dbReference type="InterPro" id="IPR011005">
    <property type="entry name" value="Dihydropteroate_synth-like_sf"/>
</dbReference>
<organism evidence="10 11">
    <name type="scientific">Paraperlucidibaca wandonensis</name>
    <dbReference type="NCBI Taxonomy" id="1268273"/>
    <lineage>
        <taxon>Bacteria</taxon>
        <taxon>Pseudomonadati</taxon>
        <taxon>Pseudomonadota</taxon>
        <taxon>Gammaproteobacteria</taxon>
        <taxon>Moraxellales</taxon>
        <taxon>Moraxellaceae</taxon>
        <taxon>Paraperlucidibaca</taxon>
    </lineage>
</organism>
<dbReference type="PANTHER" id="PTHR20941:SF1">
    <property type="entry name" value="FOLIC ACID SYNTHESIS PROTEIN FOL1"/>
    <property type="match status" value="1"/>
</dbReference>
<dbReference type="InterPro" id="IPR045031">
    <property type="entry name" value="DHP_synth-like"/>
</dbReference>
<comment type="pathway">
    <text evidence="3">Cofactor biosynthesis; tetrahydrofolate biosynthesis; 7,8-dihydrofolate from 2-amino-4-hydroxy-6-hydroxymethyl-7,8-dihydropteridine diphosphate and 4-aminobenzoate: step 1/2.</text>
</comment>
<gene>
    <name evidence="10" type="primary">folP</name>
    <name evidence="10" type="ORF">ACFQ0F_10830</name>
</gene>
<reference evidence="11" key="1">
    <citation type="journal article" date="2019" name="Int. J. Syst. Evol. Microbiol.">
        <title>The Global Catalogue of Microorganisms (GCM) 10K type strain sequencing project: providing services to taxonomists for standard genome sequencing and annotation.</title>
        <authorList>
            <consortium name="The Broad Institute Genomics Platform"/>
            <consortium name="The Broad Institute Genome Sequencing Center for Infectious Disease"/>
            <person name="Wu L."/>
            <person name="Ma J."/>
        </authorList>
    </citation>
    <scope>NUCLEOTIDE SEQUENCE [LARGE SCALE GENOMIC DNA]</scope>
    <source>
        <strain evidence="11">CCUG 63419</strain>
    </source>
</reference>
<dbReference type="PANTHER" id="PTHR20941">
    <property type="entry name" value="FOLATE SYNTHESIS PROTEINS"/>
    <property type="match status" value="1"/>
</dbReference>
<evidence type="ECO:0000256" key="1">
    <source>
        <dbReference type="ARBA" id="ARBA00000012"/>
    </source>
</evidence>
<evidence type="ECO:0000256" key="3">
    <source>
        <dbReference type="ARBA" id="ARBA00004763"/>
    </source>
</evidence>
<evidence type="ECO:0000256" key="8">
    <source>
        <dbReference type="ARBA" id="ARBA00022909"/>
    </source>
</evidence>
<evidence type="ECO:0000256" key="5">
    <source>
        <dbReference type="ARBA" id="ARBA00022679"/>
    </source>
</evidence>
<evidence type="ECO:0000259" key="9">
    <source>
        <dbReference type="PROSITE" id="PS50972"/>
    </source>
</evidence>
<dbReference type="RefSeq" id="WP_379072185.1">
    <property type="nucleotide sequence ID" value="NZ_JBHTIT010000001.1"/>
</dbReference>
<dbReference type="CDD" id="cd00739">
    <property type="entry name" value="DHPS"/>
    <property type="match status" value="1"/>
</dbReference>
<evidence type="ECO:0000313" key="11">
    <source>
        <dbReference type="Proteomes" id="UP001597044"/>
    </source>
</evidence>
<name>A0ABW3HJD1_9GAMM</name>
<feature type="domain" description="Pterin-binding" evidence="9">
    <location>
        <begin position="1"/>
        <end position="251"/>
    </location>
</feature>
<dbReference type="Gene3D" id="3.20.20.20">
    <property type="entry name" value="Dihydropteroate synthase-like"/>
    <property type="match status" value="1"/>
</dbReference>
<dbReference type="InterPro" id="IPR000489">
    <property type="entry name" value="Pterin-binding_dom"/>
</dbReference>
<proteinExistence type="predicted"/>
<comment type="catalytic activity">
    <reaction evidence="1">
        <text>(7,8-dihydropterin-6-yl)methyl diphosphate + 4-aminobenzoate = 7,8-dihydropteroate + diphosphate</text>
        <dbReference type="Rhea" id="RHEA:19949"/>
        <dbReference type="ChEBI" id="CHEBI:17836"/>
        <dbReference type="ChEBI" id="CHEBI:17839"/>
        <dbReference type="ChEBI" id="CHEBI:33019"/>
        <dbReference type="ChEBI" id="CHEBI:72950"/>
        <dbReference type="EC" id="2.5.1.15"/>
    </reaction>
</comment>
<evidence type="ECO:0000256" key="4">
    <source>
        <dbReference type="ARBA" id="ARBA00012458"/>
    </source>
</evidence>
<comment type="caution">
    <text evidence="10">The sequence shown here is derived from an EMBL/GenBank/DDBJ whole genome shotgun (WGS) entry which is preliminary data.</text>
</comment>
<dbReference type="Pfam" id="PF00809">
    <property type="entry name" value="Pterin_bind"/>
    <property type="match status" value="1"/>
</dbReference>
<keyword evidence="8" id="KW-0289">Folate biosynthesis</keyword>
<dbReference type="GO" id="GO:0004156">
    <property type="term" value="F:dihydropteroate synthase activity"/>
    <property type="evidence" value="ECO:0007669"/>
    <property type="project" value="UniProtKB-EC"/>
</dbReference>
<evidence type="ECO:0000313" key="10">
    <source>
        <dbReference type="EMBL" id="MFD0950878.1"/>
    </source>
</evidence>
<dbReference type="SUPFAM" id="SSF51717">
    <property type="entry name" value="Dihydropteroate synthetase-like"/>
    <property type="match status" value="1"/>
</dbReference>
<dbReference type="InterPro" id="IPR006390">
    <property type="entry name" value="DHP_synth_dom"/>
</dbReference>
<keyword evidence="6" id="KW-0479">Metal-binding</keyword>
<evidence type="ECO:0000256" key="6">
    <source>
        <dbReference type="ARBA" id="ARBA00022723"/>
    </source>
</evidence>
<keyword evidence="5 10" id="KW-0808">Transferase</keyword>
<evidence type="ECO:0000256" key="7">
    <source>
        <dbReference type="ARBA" id="ARBA00022842"/>
    </source>
</evidence>
<protein>
    <recommendedName>
        <fullName evidence="4">dihydropteroate synthase</fullName>
        <ecNumber evidence="4">2.5.1.15</ecNumber>
    </recommendedName>
</protein>
<sequence length="259" mass="27161">MGVLNVTPDSFSDGGRYVAIDAALRLAEKMCQDGAGIIDVGGESTRPGAAPVSSNEELDRVMPVVEAIHQRFDVIISLDTSTPALITAGASAGAGLINDVRALQRPGALAAAAATSLPICLMHMQGEPDTMQLRPHYDSVCDEVMAFLRERAEACINAGIAAERLLYDPGFGFGKTLSHNLSLLKHFERLHALGGPLLVGMSRKSMLGQVLGGAAVDARAAAGLAAAVLAVERGARIIRTHDVRETADALALWQAQSQE</sequence>
<dbReference type="Proteomes" id="UP001597044">
    <property type="component" value="Unassembled WGS sequence"/>
</dbReference>
<keyword evidence="11" id="KW-1185">Reference proteome</keyword>
<dbReference type="NCBIfam" id="TIGR01496">
    <property type="entry name" value="DHPS"/>
    <property type="match status" value="1"/>
</dbReference>
<keyword evidence="7" id="KW-0460">Magnesium</keyword>
<dbReference type="EC" id="2.5.1.15" evidence="4"/>
<evidence type="ECO:0000256" key="2">
    <source>
        <dbReference type="ARBA" id="ARBA00001946"/>
    </source>
</evidence>
<dbReference type="PROSITE" id="PS50972">
    <property type="entry name" value="PTERIN_BINDING"/>
    <property type="match status" value="1"/>
</dbReference>
<dbReference type="PROSITE" id="PS00793">
    <property type="entry name" value="DHPS_2"/>
    <property type="match status" value="1"/>
</dbReference>
<comment type="cofactor">
    <cofactor evidence="2">
        <name>Mg(2+)</name>
        <dbReference type="ChEBI" id="CHEBI:18420"/>
    </cofactor>
</comment>
<accession>A0ABW3HJD1</accession>
<dbReference type="EMBL" id="JBHTIT010000001">
    <property type="protein sequence ID" value="MFD0950878.1"/>
    <property type="molecule type" value="Genomic_DNA"/>
</dbReference>